<reference evidence="1 2" key="1">
    <citation type="submission" date="2018-10" db="EMBL/GenBank/DDBJ databases">
        <authorList>
            <person name="Ekblom R."/>
            <person name="Jareborg N."/>
        </authorList>
    </citation>
    <scope>NUCLEOTIDE SEQUENCE [LARGE SCALE GENOMIC DNA]</scope>
    <source>
        <tissue evidence="1">Muscle</tissue>
    </source>
</reference>
<dbReference type="Proteomes" id="UP000269945">
    <property type="component" value="Unassembled WGS sequence"/>
</dbReference>
<gene>
    <name evidence="1" type="ORF">BN2614_LOCUS4</name>
</gene>
<keyword evidence="2" id="KW-1185">Reference proteome</keyword>
<proteinExistence type="predicted"/>
<accession>A0A9X9Q019</accession>
<dbReference type="AlphaFoldDB" id="A0A9X9Q019"/>
<comment type="caution">
    <text evidence="1">The sequence shown here is derived from an EMBL/GenBank/DDBJ whole genome shotgun (WGS) entry which is preliminary data.</text>
</comment>
<protein>
    <submittedName>
        <fullName evidence="1">Uncharacterized protein</fullName>
    </submittedName>
</protein>
<evidence type="ECO:0000313" key="1">
    <source>
        <dbReference type="EMBL" id="VCW84001.1"/>
    </source>
</evidence>
<name>A0A9X9Q019_GULGU</name>
<evidence type="ECO:0000313" key="2">
    <source>
        <dbReference type="Proteomes" id="UP000269945"/>
    </source>
</evidence>
<feature type="non-terminal residue" evidence="1">
    <location>
        <position position="54"/>
    </location>
</feature>
<sequence length="54" mass="6186">MLFPWMIESQIVHQPGWSYSANKQLSWDSHPAMGLQAWLLTPISLAAVITEEFK</sequence>
<dbReference type="EMBL" id="CYRY02013328">
    <property type="protein sequence ID" value="VCW84001.1"/>
    <property type="molecule type" value="Genomic_DNA"/>
</dbReference>
<organism evidence="1 2">
    <name type="scientific">Gulo gulo</name>
    <name type="common">Wolverine</name>
    <name type="synonym">Gluton</name>
    <dbReference type="NCBI Taxonomy" id="48420"/>
    <lineage>
        <taxon>Eukaryota</taxon>
        <taxon>Metazoa</taxon>
        <taxon>Chordata</taxon>
        <taxon>Craniata</taxon>
        <taxon>Vertebrata</taxon>
        <taxon>Euteleostomi</taxon>
        <taxon>Mammalia</taxon>
        <taxon>Eutheria</taxon>
        <taxon>Laurasiatheria</taxon>
        <taxon>Carnivora</taxon>
        <taxon>Caniformia</taxon>
        <taxon>Musteloidea</taxon>
        <taxon>Mustelidae</taxon>
        <taxon>Guloninae</taxon>
        <taxon>Gulo</taxon>
    </lineage>
</organism>